<evidence type="ECO:0000313" key="2">
    <source>
        <dbReference type="Proteomes" id="UP001596106"/>
    </source>
</evidence>
<gene>
    <name evidence="1" type="ORF">ACFPMF_01875</name>
</gene>
<protein>
    <recommendedName>
        <fullName evidence="3">XRE family transcriptional regulator</fullName>
    </recommendedName>
</protein>
<organism evidence="1 2">
    <name type="scientific">Larkinella bovis</name>
    <dbReference type="NCBI Taxonomy" id="683041"/>
    <lineage>
        <taxon>Bacteria</taxon>
        <taxon>Pseudomonadati</taxon>
        <taxon>Bacteroidota</taxon>
        <taxon>Cytophagia</taxon>
        <taxon>Cytophagales</taxon>
        <taxon>Spirosomataceae</taxon>
        <taxon>Larkinella</taxon>
    </lineage>
</organism>
<comment type="caution">
    <text evidence="1">The sequence shown here is derived from an EMBL/GenBank/DDBJ whole genome shotgun (WGS) entry which is preliminary data.</text>
</comment>
<evidence type="ECO:0000313" key="1">
    <source>
        <dbReference type="EMBL" id="MFC5408040.1"/>
    </source>
</evidence>
<keyword evidence="2" id="KW-1185">Reference proteome</keyword>
<dbReference type="EMBL" id="JBHSMA010000001">
    <property type="protein sequence ID" value="MFC5408040.1"/>
    <property type="molecule type" value="Genomic_DNA"/>
</dbReference>
<name>A0ABW0I3E7_9BACT</name>
<sequence length="64" mass="7017">MKTVEEIKSCLCNGDYARIGKMVGVSRNYAKKLMDRPTSARFEAVIKAAEKVAKSNIDLGLVTP</sequence>
<proteinExistence type="predicted"/>
<evidence type="ECO:0008006" key="3">
    <source>
        <dbReference type="Google" id="ProtNLM"/>
    </source>
</evidence>
<accession>A0ABW0I3E7</accession>
<reference evidence="2" key="1">
    <citation type="journal article" date="2019" name="Int. J. Syst. Evol. Microbiol.">
        <title>The Global Catalogue of Microorganisms (GCM) 10K type strain sequencing project: providing services to taxonomists for standard genome sequencing and annotation.</title>
        <authorList>
            <consortium name="The Broad Institute Genomics Platform"/>
            <consortium name="The Broad Institute Genome Sequencing Center for Infectious Disease"/>
            <person name="Wu L."/>
            <person name="Ma J."/>
        </authorList>
    </citation>
    <scope>NUCLEOTIDE SEQUENCE [LARGE SCALE GENOMIC DNA]</scope>
    <source>
        <strain evidence="2">CCUG 55250</strain>
    </source>
</reference>
<dbReference type="Proteomes" id="UP001596106">
    <property type="component" value="Unassembled WGS sequence"/>
</dbReference>